<dbReference type="SUPFAM" id="SSF51445">
    <property type="entry name" value="(Trans)glycosidases"/>
    <property type="match status" value="1"/>
</dbReference>
<reference evidence="1" key="1">
    <citation type="journal article" date="2020" name="Cell">
        <title>Large-Scale Comparative Analyses of Tick Genomes Elucidate Their Genetic Diversity and Vector Capacities.</title>
        <authorList>
            <consortium name="Tick Genome and Microbiome Consortium (TIGMIC)"/>
            <person name="Jia N."/>
            <person name="Wang J."/>
            <person name="Shi W."/>
            <person name="Du L."/>
            <person name="Sun Y."/>
            <person name="Zhan W."/>
            <person name="Jiang J.F."/>
            <person name="Wang Q."/>
            <person name="Zhang B."/>
            <person name="Ji P."/>
            <person name="Bell-Sakyi L."/>
            <person name="Cui X.M."/>
            <person name="Yuan T.T."/>
            <person name="Jiang B.G."/>
            <person name="Yang W.F."/>
            <person name="Lam T.T."/>
            <person name="Chang Q.C."/>
            <person name="Ding S.J."/>
            <person name="Wang X.J."/>
            <person name="Zhu J.G."/>
            <person name="Ruan X.D."/>
            <person name="Zhao L."/>
            <person name="Wei J.T."/>
            <person name="Ye R.Z."/>
            <person name="Que T.C."/>
            <person name="Du C.H."/>
            <person name="Zhou Y.H."/>
            <person name="Cheng J.X."/>
            <person name="Dai P.F."/>
            <person name="Guo W.B."/>
            <person name="Han X.H."/>
            <person name="Huang E.J."/>
            <person name="Li L.F."/>
            <person name="Wei W."/>
            <person name="Gao Y.C."/>
            <person name="Liu J.Z."/>
            <person name="Shao H.Z."/>
            <person name="Wang X."/>
            <person name="Wang C.C."/>
            <person name="Yang T.C."/>
            <person name="Huo Q.B."/>
            <person name="Li W."/>
            <person name="Chen H.Y."/>
            <person name="Chen S.E."/>
            <person name="Zhou L.G."/>
            <person name="Ni X.B."/>
            <person name="Tian J.H."/>
            <person name="Sheng Y."/>
            <person name="Liu T."/>
            <person name="Pan Y.S."/>
            <person name="Xia L.Y."/>
            <person name="Li J."/>
            <person name="Zhao F."/>
            <person name="Cao W.C."/>
        </authorList>
    </citation>
    <scope>NUCLEOTIDE SEQUENCE</scope>
    <source>
        <strain evidence="1">Rsan-2018</strain>
    </source>
</reference>
<reference evidence="1" key="2">
    <citation type="submission" date="2021-09" db="EMBL/GenBank/DDBJ databases">
        <authorList>
            <person name="Jia N."/>
            <person name="Wang J."/>
            <person name="Shi W."/>
            <person name="Du L."/>
            <person name="Sun Y."/>
            <person name="Zhan W."/>
            <person name="Jiang J."/>
            <person name="Wang Q."/>
            <person name="Zhang B."/>
            <person name="Ji P."/>
            <person name="Sakyi L.B."/>
            <person name="Cui X."/>
            <person name="Yuan T."/>
            <person name="Jiang B."/>
            <person name="Yang W."/>
            <person name="Lam T.T.-Y."/>
            <person name="Chang Q."/>
            <person name="Ding S."/>
            <person name="Wang X."/>
            <person name="Zhu J."/>
            <person name="Ruan X."/>
            <person name="Zhao L."/>
            <person name="Wei J."/>
            <person name="Que T."/>
            <person name="Du C."/>
            <person name="Cheng J."/>
            <person name="Dai P."/>
            <person name="Han X."/>
            <person name="Huang E."/>
            <person name="Gao Y."/>
            <person name="Liu J."/>
            <person name="Shao H."/>
            <person name="Ye R."/>
            <person name="Li L."/>
            <person name="Wei W."/>
            <person name="Wang X."/>
            <person name="Wang C."/>
            <person name="Huo Q."/>
            <person name="Li W."/>
            <person name="Guo W."/>
            <person name="Chen H."/>
            <person name="Chen S."/>
            <person name="Zhou L."/>
            <person name="Zhou L."/>
            <person name="Ni X."/>
            <person name="Tian J."/>
            <person name="Zhou Y."/>
            <person name="Sheng Y."/>
            <person name="Liu T."/>
            <person name="Pan Y."/>
            <person name="Xia L."/>
            <person name="Li J."/>
            <person name="Zhao F."/>
            <person name="Cao W."/>
        </authorList>
    </citation>
    <scope>NUCLEOTIDE SEQUENCE</scope>
    <source>
        <strain evidence="1">Rsan-2018</strain>
        <tissue evidence="1">Larvae</tissue>
    </source>
</reference>
<gene>
    <name evidence="1" type="ORF">HPB52_018938</name>
</gene>
<dbReference type="Gene3D" id="3.20.20.80">
    <property type="entry name" value="Glycosidases"/>
    <property type="match status" value="1"/>
</dbReference>
<evidence type="ECO:0008006" key="3">
    <source>
        <dbReference type="Google" id="ProtNLM"/>
    </source>
</evidence>
<protein>
    <recommendedName>
        <fullName evidence="3">GH18 domain-containing protein</fullName>
    </recommendedName>
</protein>
<accession>A0A9D4PYD8</accession>
<proteinExistence type="predicted"/>
<dbReference type="EMBL" id="JABSTV010001250">
    <property type="protein sequence ID" value="KAH7957434.1"/>
    <property type="molecule type" value="Genomic_DNA"/>
</dbReference>
<organism evidence="1 2">
    <name type="scientific">Rhipicephalus sanguineus</name>
    <name type="common">Brown dog tick</name>
    <name type="synonym">Ixodes sanguineus</name>
    <dbReference type="NCBI Taxonomy" id="34632"/>
    <lineage>
        <taxon>Eukaryota</taxon>
        <taxon>Metazoa</taxon>
        <taxon>Ecdysozoa</taxon>
        <taxon>Arthropoda</taxon>
        <taxon>Chelicerata</taxon>
        <taxon>Arachnida</taxon>
        <taxon>Acari</taxon>
        <taxon>Parasitiformes</taxon>
        <taxon>Ixodida</taxon>
        <taxon>Ixodoidea</taxon>
        <taxon>Ixodidae</taxon>
        <taxon>Rhipicephalinae</taxon>
        <taxon>Rhipicephalus</taxon>
        <taxon>Rhipicephalus</taxon>
    </lineage>
</organism>
<sequence>MCPNVVYWSWSLPRGVLTSRAHKFDETYGLGAIGDAARQQNADVQVFLVLGGFREDSVDFHKVSRDPIIRQRLVQDLFNAFTVYNLSGIALHWVPHSRVCEDFYGSGVPQLADFVSSVTRLVALNRPDVAFKVAALVDPQHSTEMEFLRSIRIYLNLTFFKTHHILPSEGFANYCANSVPVFQSQLALLKALFEKPVKTGSPTSNLQEGLCMSFSLSLHARQGANIERPAAVLPVSATPGYMALFEVCDSQVKFNGRVPVVSGCLIKRSSAPSLDVIIAYD</sequence>
<dbReference type="AlphaFoldDB" id="A0A9D4PYD8"/>
<comment type="caution">
    <text evidence="1">The sequence shown here is derived from an EMBL/GenBank/DDBJ whole genome shotgun (WGS) entry which is preliminary data.</text>
</comment>
<name>A0A9D4PYD8_RHISA</name>
<evidence type="ECO:0000313" key="2">
    <source>
        <dbReference type="Proteomes" id="UP000821837"/>
    </source>
</evidence>
<dbReference type="InterPro" id="IPR017853">
    <property type="entry name" value="GH"/>
</dbReference>
<evidence type="ECO:0000313" key="1">
    <source>
        <dbReference type="EMBL" id="KAH7957434.1"/>
    </source>
</evidence>
<keyword evidence="2" id="KW-1185">Reference proteome</keyword>
<dbReference type="Proteomes" id="UP000821837">
    <property type="component" value="Unassembled WGS sequence"/>
</dbReference>